<dbReference type="InterPro" id="IPR011109">
    <property type="entry name" value="DNA_bind_recombinase_dom"/>
</dbReference>
<dbReference type="AlphaFoldDB" id="A0A5J5J2P1"/>
<dbReference type="InterPro" id="IPR025827">
    <property type="entry name" value="Zn_ribbon_recom_dom"/>
</dbReference>
<dbReference type="EMBL" id="VYSA01000001">
    <property type="protein sequence ID" value="KAA9110152.1"/>
    <property type="molecule type" value="Genomic_DNA"/>
</dbReference>
<evidence type="ECO:0000313" key="5">
    <source>
        <dbReference type="Proteomes" id="UP000325827"/>
    </source>
</evidence>
<dbReference type="Pfam" id="PF07508">
    <property type="entry name" value="Recombinase"/>
    <property type="match status" value="1"/>
</dbReference>
<feature type="compositionally biased region" description="Basic and acidic residues" evidence="2">
    <location>
        <begin position="15"/>
        <end position="26"/>
    </location>
</feature>
<organism evidence="4 5">
    <name type="scientific">Microbacterium rhizomatis</name>
    <dbReference type="NCBI Taxonomy" id="1631477"/>
    <lineage>
        <taxon>Bacteria</taxon>
        <taxon>Bacillati</taxon>
        <taxon>Actinomycetota</taxon>
        <taxon>Actinomycetes</taxon>
        <taxon>Micrococcales</taxon>
        <taxon>Microbacteriaceae</taxon>
        <taxon>Microbacterium</taxon>
    </lineage>
</organism>
<dbReference type="InterPro" id="IPR038109">
    <property type="entry name" value="DNA_bind_recomb_sf"/>
</dbReference>
<dbReference type="Pfam" id="PF00239">
    <property type="entry name" value="Resolvase"/>
    <property type="match status" value="1"/>
</dbReference>
<dbReference type="InterPro" id="IPR050639">
    <property type="entry name" value="SSR_resolvase"/>
</dbReference>
<dbReference type="Gene3D" id="3.90.1750.20">
    <property type="entry name" value="Putative Large Serine Recombinase, Chain B, Domain 2"/>
    <property type="match status" value="1"/>
</dbReference>
<feature type="coiled-coil region" evidence="1">
    <location>
        <begin position="395"/>
        <end position="452"/>
    </location>
</feature>
<dbReference type="Gene3D" id="3.40.50.1390">
    <property type="entry name" value="Resolvase, N-terminal catalytic domain"/>
    <property type="match status" value="1"/>
</dbReference>
<proteinExistence type="predicted"/>
<evidence type="ECO:0000256" key="2">
    <source>
        <dbReference type="SAM" id="MobiDB-lite"/>
    </source>
</evidence>
<dbReference type="Proteomes" id="UP000325827">
    <property type="component" value="Unassembled WGS sequence"/>
</dbReference>
<sequence length="507" mass="56716">MRCTCRSPPSSGRHPPTDQRERDRALTPEPTLRLVAPPARRRGIGAIRVSKAREEMTSPENQRYIIEAFAERENIEIVEWIEGIDESGSSAKSAWWARLSYGCAQVEAHAADVLIVWRVDRAGRKKLKWAVAEERIENAGGRILSATEPNDQSPAGRFGRNVLIDHGVFIAESIGATWKEALERRVRHGLTPNGQRHYGYTYARGSGYEIDPVEGPNLAAMYRAYAAGDAARDIAERYTTPGAEPGSDGAHARYARWNTASVLRLLDSGFGAGYVLFRGTLHEGAHPPVIDADEWIRYRHARDQRRRRPRAERSPYIYSGFIYCHCGSRMGGRTDHGRPRYACTDSAQYTRHDDASLAAHVIDDAVREWLAGERDRINKAAREAPKRPRLVVDPAKEIAARIAAERQRLDAATARYFDNPGVVSDDAFQRYSANAETKIAALEVDLTRASAQATVRPIVIIGDLVDQWEENTIEQRREALRLLVDRITVQRPGVVPRVVVDSALTRS</sequence>
<accession>A0A5J5J2P1</accession>
<comment type="caution">
    <text evidence="4">The sequence shown here is derived from an EMBL/GenBank/DDBJ whole genome shotgun (WGS) entry which is preliminary data.</text>
</comment>
<dbReference type="Pfam" id="PF13408">
    <property type="entry name" value="Zn_ribbon_recom"/>
    <property type="match status" value="1"/>
</dbReference>
<evidence type="ECO:0000256" key="1">
    <source>
        <dbReference type="SAM" id="Coils"/>
    </source>
</evidence>
<dbReference type="PROSITE" id="PS51737">
    <property type="entry name" value="RECOMBINASE_DNA_BIND"/>
    <property type="match status" value="1"/>
</dbReference>
<dbReference type="SUPFAM" id="SSF53041">
    <property type="entry name" value="Resolvase-like"/>
    <property type="match status" value="1"/>
</dbReference>
<dbReference type="OrthoDB" id="4500247at2"/>
<name>A0A5J5J2P1_9MICO</name>
<keyword evidence="1" id="KW-0175">Coiled coil</keyword>
<evidence type="ECO:0000259" key="3">
    <source>
        <dbReference type="PROSITE" id="PS51737"/>
    </source>
</evidence>
<dbReference type="InterPro" id="IPR036162">
    <property type="entry name" value="Resolvase-like_N_sf"/>
</dbReference>
<feature type="region of interest" description="Disordered" evidence="2">
    <location>
        <begin position="1"/>
        <end position="26"/>
    </location>
</feature>
<dbReference type="PANTHER" id="PTHR30461:SF23">
    <property type="entry name" value="DNA RECOMBINASE-RELATED"/>
    <property type="match status" value="1"/>
</dbReference>
<dbReference type="SMART" id="SM00857">
    <property type="entry name" value="Resolvase"/>
    <property type="match status" value="1"/>
</dbReference>
<keyword evidence="5" id="KW-1185">Reference proteome</keyword>
<dbReference type="InterPro" id="IPR006119">
    <property type="entry name" value="Resolv_N"/>
</dbReference>
<feature type="domain" description="Recombinase" evidence="3">
    <location>
        <begin position="197"/>
        <end position="308"/>
    </location>
</feature>
<dbReference type="GO" id="GO:0003677">
    <property type="term" value="F:DNA binding"/>
    <property type="evidence" value="ECO:0007669"/>
    <property type="project" value="InterPro"/>
</dbReference>
<reference evidence="5" key="1">
    <citation type="submission" date="2019-09" db="EMBL/GenBank/DDBJ databases">
        <title>Mumia zhuanghuii sp. nov. isolated from the intestinal contents of plateau pika (Ochotona curzoniae) in the Qinghai-Tibet plateau of China.</title>
        <authorList>
            <person name="Tian Z."/>
        </authorList>
    </citation>
    <scope>NUCLEOTIDE SEQUENCE [LARGE SCALE GENOMIC DNA]</scope>
    <source>
        <strain evidence="5">JCM 30598</strain>
    </source>
</reference>
<dbReference type="PANTHER" id="PTHR30461">
    <property type="entry name" value="DNA-INVERTASE FROM LAMBDOID PROPHAGE"/>
    <property type="match status" value="1"/>
</dbReference>
<gene>
    <name evidence="4" type="ORF">F6B43_00110</name>
</gene>
<evidence type="ECO:0000313" key="4">
    <source>
        <dbReference type="EMBL" id="KAA9110152.1"/>
    </source>
</evidence>
<protein>
    <recommendedName>
        <fullName evidence="3">Recombinase domain-containing protein</fullName>
    </recommendedName>
</protein>
<dbReference type="GO" id="GO:0000150">
    <property type="term" value="F:DNA strand exchange activity"/>
    <property type="evidence" value="ECO:0007669"/>
    <property type="project" value="InterPro"/>
</dbReference>